<feature type="non-terminal residue" evidence="1">
    <location>
        <position position="129"/>
    </location>
</feature>
<protein>
    <submittedName>
        <fullName evidence="1">Uncharacterized protein</fullName>
    </submittedName>
</protein>
<dbReference type="AlphaFoldDB" id="A0A1B6HD56"/>
<dbReference type="InterPro" id="IPR036691">
    <property type="entry name" value="Endo/exonu/phosph_ase_sf"/>
</dbReference>
<proteinExistence type="predicted"/>
<reference evidence="1" key="1">
    <citation type="submission" date="2015-11" db="EMBL/GenBank/DDBJ databases">
        <title>De novo transcriptome assembly of four potential Pierce s Disease insect vectors from Arizona vineyards.</title>
        <authorList>
            <person name="Tassone E.E."/>
        </authorList>
    </citation>
    <scope>NUCLEOTIDE SEQUENCE</scope>
</reference>
<evidence type="ECO:0000313" key="1">
    <source>
        <dbReference type="EMBL" id="JAS72630.1"/>
    </source>
</evidence>
<name>A0A1B6HD56_9HEMI</name>
<accession>A0A1B6HD56</accession>
<gene>
    <name evidence="1" type="ORF">g.8960</name>
</gene>
<sequence>LELSASENPAKRTTPNTVDQICDPNPTKVYDIFVINTQSLADKLDELGPILDNENYSAICICEHWYTPDTIGYARIRGYIQAATYCRTVQTRGGVAIYVKEGVNFQTVNVEQFCVEKHCEIVAINLPFS</sequence>
<dbReference type="SUPFAM" id="SSF56219">
    <property type="entry name" value="DNase I-like"/>
    <property type="match status" value="1"/>
</dbReference>
<organism evidence="1">
    <name type="scientific">Homalodisca liturata</name>
    <dbReference type="NCBI Taxonomy" id="320908"/>
    <lineage>
        <taxon>Eukaryota</taxon>
        <taxon>Metazoa</taxon>
        <taxon>Ecdysozoa</taxon>
        <taxon>Arthropoda</taxon>
        <taxon>Hexapoda</taxon>
        <taxon>Insecta</taxon>
        <taxon>Pterygota</taxon>
        <taxon>Neoptera</taxon>
        <taxon>Paraneoptera</taxon>
        <taxon>Hemiptera</taxon>
        <taxon>Auchenorrhyncha</taxon>
        <taxon>Membracoidea</taxon>
        <taxon>Cicadellidae</taxon>
        <taxon>Cicadellinae</taxon>
        <taxon>Proconiini</taxon>
        <taxon>Homalodisca</taxon>
    </lineage>
</organism>
<dbReference type="Gene3D" id="3.60.10.10">
    <property type="entry name" value="Endonuclease/exonuclease/phosphatase"/>
    <property type="match status" value="1"/>
</dbReference>
<feature type="non-terminal residue" evidence="1">
    <location>
        <position position="1"/>
    </location>
</feature>
<dbReference type="EMBL" id="GECU01035076">
    <property type="protein sequence ID" value="JAS72630.1"/>
    <property type="molecule type" value="Transcribed_RNA"/>
</dbReference>